<sequence length="270" mass="31190">MTIDKLIAAGSLITSAFSALAAFLAIRQTIIQRLTAIKPQLIVKEITFKTDNLGHTEPLLNILGKNKNDIFINVVNIGLGAALNIRYKWNFDYEKSFIKLGLQQANDSHFEKDLNDLISMENYIYEISRSEDFKFIHFIGNGTSTYFQHKITPYELEYILPNAIDKDDKTIEIPELIIILKINELLKTSLSITKLYKPIEGPRLHINFEDISGKTKRETFNSLIQLKRISIKAEAYDYEVIVRFKRTDSWIQRGRQKIRKGYAGWLESLK</sequence>
<comment type="caution">
    <text evidence="2">The sequence shown here is derived from an EMBL/GenBank/DDBJ whole genome shotgun (WGS) entry which is preliminary data.</text>
</comment>
<protein>
    <submittedName>
        <fullName evidence="2">Uncharacterized protein</fullName>
    </submittedName>
</protein>
<reference evidence="2 3" key="1">
    <citation type="journal article" date="2018" name="Front. Microbiol.">
        <title>An Investigation of an Acute Gastroenteritis Outbreak: Cronobacter sakazakii, a Potential Cause of Food-Borne Illness.</title>
        <authorList>
            <person name="Yong W."/>
            <person name="Guo B."/>
            <person name="Shi X."/>
            <person name="Cheng T."/>
            <person name="Chen M."/>
            <person name="Jiang X."/>
            <person name="Ye Y."/>
            <person name="Wang J."/>
            <person name="Xie G."/>
            <person name="Ding J."/>
        </authorList>
    </citation>
    <scope>NUCLEOTIDE SEQUENCE [LARGE SCALE GENOMIC DNA]</scope>
    <source>
        <strain evidence="2 3">S1</strain>
    </source>
</reference>
<dbReference type="RefSeq" id="WP_123948180.1">
    <property type="nucleotide sequence ID" value="NZ_PQJL01000005.1"/>
</dbReference>
<dbReference type="EMBL" id="PQJL01000005">
    <property type="protein sequence ID" value="ROW62798.1"/>
    <property type="molecule type" value="Genomic_DNA"/>
</dbReference>
<keyword evidence="1" id="KW-0732">Signal</keyword>
<gene>
    <name evidence="2" type="ORF">C3E80_06265</name>
</gene>
<evidence type="ECO:0000256" key="1">
    <source>
        <dbReference type="SAM" id="SignalP"/>
    </source>
</evidence>
<name>A0A423Y0A5_9ENTR</name>
<organism evidence="2 3">
    <name type="scientific">Cronobacter malonaticus</name>
    <dbReference type="NCBI Taxonomy" id="413503"/>
    <lineage>
        <taxon>Bacteria</taxon>
        <taxon>Pseudomonadati</taxon>
        <taxon>Pseudomonadota</taxon>
        <taxon>Gammaproteobacteria</taxon>
        <taxon>Enterobacterales</taxon>
        <taxon>Enterobacteriaceae</taxon>
        <taxon>Cronobacter</taxon>
    </lineage>
</organism>
<proteinExistence type="predicted"/>
<feature type="chain" id="PRO_5019533813" evidence="1">
    <location>
        <begin position="22"/>
        <end position="270"/>
    </location>
</feature>
<evidence type="ECO:0000313" key="3">
    <source>
        <dbReference type="Proteomes" id="UP000285793"/>
    </source>
</evidence>
<dbReference type="AlphaFoldDB" id="A0A423Y0A5"/>
<accession>A0A423Y0A5</accession>
<dbReference type="Proteomes" id="UP000285793">
    <property type="component" value="Unassembled WGS sequence"/>
</dbReference>
<feature type="signal peptide" evidence="1">
    <location>
        <begin position="1"/>
        <end position="21"/>
    </location>
</feature>
<evidence type="ECO:0000313" key="2">
    <source>
        <dbReference type="EMBL" id="ROW62798.1"/>
    </source>
</evidence>